<dbReference type="PATRIC" id="fig|1423783.4.peg.336"/>
<feature type="transmembrane region" description="Helical" evidence="8">
    <location>
        <begin position="286"/>
        <end position="308"/>
    </location>
</feature>
<feature type="transmembrane region" description="Helical" evidence="8">
    <location>
        <begin position="329"/>
        <end position="356"/>
    </location>
</feature>
<comment type="caution">
    <text evidence="9">The sequence shown here is derived from an EMBL/GenBank/DDBJ whole genome shotgun (WGS) entry which is preliminary data.</text>
</comment>
<keyword evidence="5 8" id="KW-0812">Transmembrane</keyword>
<evidence type="ECO:0000313" key="10">
    <source>
        <dbReference type="Proteomes" id="UP000051922"/>
    </source>
</evidence>
<dbReference type="Proteomes" id="UP000051922">
    <property type="component" value="Unassembled WGS sequence"/>
</dbReference>
<feature type="transmembrane region" description="Helical" evidence="8">
    <location>
        <begin position="89"/>
        <end position="109"/>
    </location>
</feature>
<keyword evidence="10" id="KW-1185">Reference proteome</keyword>
<feature type="transmembrane region" description="Helical" evidence="8">
    <location>
        <begin position="176"/>
        <end position="197"/>
    </location>
</feature>
<evidence type="ECO:0000256" key="3">
    <source>
        <dbReference type="ARBA" id="ARBA00022448"/>
    </source>
</evidence>
<comment type="subcellular location">
    <subcellularLocation>
        <location evidence="1">Cell membrane</location>
        <topology evidence="1">Multi-pass membrane protein</topology>
    </subcellularLocation>
</comment>
<evidence type="ECO:0000256" key="7">
    <source>
        <dbReference type="ARBA" id="ARBA00023136"/>
    </source>
</evidence>
<evidence type="ECO:0000256" key="2">
    <source>
        <dbReference type="ARBA" id="ARBA00009773"/>
    </source>
</evidence>
<feature type="transmembrane region" description="Helical" evidence="8">
    <location>
        <begin position="243"/>
        <end position="266"/>
    </location>
</feature>
<sequence>MAFVKQPLGKVRLTSRQARWLYLTVQLLLVAVLIFVCTKISFVFEPLQTFFSTLLGPFLIAGFLYYLLRPLVKLLMKLKMRRRAANITAFIILLILVIGGLAVLIPRITGQVVNIVQNLPQLADRAQKLANQLASTDIAKSIGVDTIVKKFDFDNQKMIKNLTKLLGNNATEISSVVSWIGNALVNIFMAPIILYFLMKNGDKLSGNIQRFCPPARRPFVASLLHRVNSTVETYFTGQFTDMLIVAILSCIGYYIVGTPYALAIGFTAGVMNMVPYIGPWLGAVPAVLVAMTVSWQNVLWAVVVAVAVQQIDNNFVYPNVIGKTLDISPLTVIVILLTAGNIWGLLGVILGIPAYAVVKTVLTCFVEEPNNGFFDFMNEAPEPAPVNESTDTPADKDAD</sequence>
<accession>A0A0R1UBK9</accession>
<dbReference type="GO" id="GO:0005886">
    <property type="term" value="C:plasma membrane"/>
    <property type="evidence" value="ECO:0007669"/>
    <property type="project" value="UniProtKB-SubCell"/>
</dbReference>
<keyword evidence="6 8" id="KW-1133">Transmembrane helix</keyword>
<dbReference type="GO" id="GO:0055085">
    <property type="term" value="P:transmembrane transport"/>
    <property type="evidence" value="ECO:0007669"/>
    <property type="project" value="TreeGrafter"/>
</dbReference>
<reference evidence="9 10" key="1">
    <citation type="journal article" date="2015" name="Genome Announc.">
        <title>Expanding the biotechnology potential of lactobacilli through comparative genomics of 213 strains and associated genera.</title>
        <authorList>
            <person name="Sun Z."/>
            <person name="Harris H.M."/>
            <person name="McCann A."/>
            <person name="Guo C."/>
            <person name="Argimon S."/>
            <person name="Zhang W."/>
            <person name="Yang X."/>
            <person name="Jeffery I.B."/>
            <person name="Cooney J.C."/>
            <person name="Kagawa T.F."/>
            <person name="Liu W."/>
            <person name="Song Y."/>
            <person name="Salvetti E."/>
            <person name="Wrobel A."/>
            <person name="Rasinkangas P."/>
            <person name="Parkhill J."/>
            <person name="Rea M.C."/>
            <person name="O'Sullivan O."/>
            <person name="Ritari J."/>
            <person name="Douillard F.P."/>
            <person name="Paul Ross R."/>
            <person name="Yang R."/>
            <person name="Briner A.E."/>
            <person name="Felis G.E."/>
            <person name="de Vos W.M."/>
            <person name="Barrangou R."/>
            <person name="Klaenhammer T.R."/>
            <person name="Caufield P.W."/>
            <person name="Cui Y."/>
            <person name="Zhang H."/>
            <person name="O'Toole P.W."/>
        </authorList>
    </citation>
    <scope>NUCLEOTIDE SEQUENCE [LARGE SCALE GENOMIC DNA]</scope>
    <source>
        <strain evidence="9 10">DSM 15945</strain>
    </source>
</reference>
<dbReference type="Pfam" id="PF01594">
    <property type="entry name" value="AI-2E_transport"/>
    <property type="match status" value="1"/>
</dbReference>
<evidence type="ECO:0008006" key="11">
    <source>
        <dbReference type="Google" id="ProtNLM"/>
    </source>
</evidence>
<dbReference type="AlphaFoldDB" id="A0A0R1UBK9"/>
<keyword evidence="4" id="KW-1003">Cell membrane</keyword>
<dbReference type="PANTHER" id="PTHR21716:SF53">
    <property type="entry name" value="PERMEASE PERM-RELATED"/>
    <property type="match status" value="1"/>
</dbReference>
<organism evidence="9 10">
    <name type="scientific">Lacticaseibacillus pantheris DSM 15945 = JCM 12539 = NBRC 106106</name>
    <dbReference type="NCBI Taxonomy" id="1423783"/>
    <lineage>
        <taxon>Bacteria</taxon>
        <taxon>Bacillati</taxon>
        <taxon>Bacillota</taxon>
        <taxon>Bacilli</taxon>
        <taxon>Lactobacillales</taxon>
        <taxon>Lactobacillaceae</taxon>
        <taxon>Lacticaseibacillus</taxon>
    </lineage>
</organism>
<feature type="transmembrane region" description="Helical" evidence="8">
    <location>
        <begin position="20"/>
        <end position="44"/>
    </location>
</feature>
<dbReference type="EMBL" id="AZFJ01000007">
    <property type="protein sequence ID" value="KRL88130.1"/>
    <property type="molecule type" value="Genomic_DNA"/>
</dbReference>
<evidence type="ECO:0000313" key="9">
    <source>
        <dbReference type="EMBL" id="KRL88130.1"/>
    </source>
</evidence>
<protein>
    <recommendedName>
        <fullName evidence="11">Permease</fullName>
    </recommendedName>
</protein>
<comment type="similarity">
    <text evidence="2">Belongs to the autoinducer-2 exporter (AI-2E) (TC 2.A.86) family.</text>
</comment>
<proteinExistence type="inferred from homology"/>
<dbReference type="PANTHER" id="PTHR21716">
    <property type="entry name" value="TRANSMEMBRANE PROTEIN"/>
    <property type="match status" value="1"/>
</dbReference>
<keyword evidence="7 8" id="KW-0472">Membrane</keyword>
<dbReference type="InterPro" id="IPR002549">
    <property type="entry name" value="AI-2E-like"/>
</dbReference>
<dbReference type="STRING" id="1423783.FC50_GL000325"/>
<evidence type="ECO:0000256" key="5">
    <source>
        <dbReference type="ARBA" id="ARBA00022692"/>
    </source>
</evidence>
<gene>
    <name evidence="9" type="ORF">FC50_GL000325</name>
</gene>
<evidence type="ECO:0000256" key="1">
    <source>
        <dbReference type="ARBA" id="ARBA00004651"/>
    </source>
</evidence>
<name>A0A0R1UBK9_9LACO</name>
<keyword evidence="3" id="KW-0813">Transport</keyword>
<evidence type="ECO:0000256" key="6">
    <source>
        <dbReference type="ARBA" id="ARBA00022989"/>
    </source>
</evidence>
<evidence type="ECO:0000256" key="4">
    <source>
        <dbReference type="ARBA" id="ARBA00022475"/>
    </source>
</evidence>
<evidence type="ECO:0000256" key="8">
    <source>
        <dbReference type="SAM" id="Phobius"/>
    </source>
</evidence>
<feature type="transmembrane region" description="Helical" evidence="8">
    <location>
        <begin position="50"/>
        <end position="68"/>
    </location>
</feature>